<reference evidence="2 3" key="1">
    <citation type="submission" date="2018-11" db="EMBL/GenBank/DDBJ databases">
        <title>Species Designations Belie Phenotypic and Genotypic Heterogeneity in Oral Streptococci.</title>
        <authorList>
            <person name="Velsko I."/>
        </authorList>
    </citation>
    <scope>NUCLEOTIDE SEQUENCE [LARGE SCALE GENOMIC DNA]</scope>
    <source>
        <strain evidence="2 3">BCA6</strain>
    </source>
</reference>
<dbReference type="AlphaFoldDB" id="A0A428GJQ3"/>
<gene>
    <name evidence="2" type="ORF">D8798_01020</name>
</gene>
<sequence length="65" mass="7320">MDETIKSKLAIEIASKSLRIATLEAHNEELQAQLQQALDRNAELEKQLQAYEPRAEEAPESEVEA</sequence>
<keyword evidence="1" id="KW-0175">Coiled coil</keyword>
<organism evidence="2 3">
    <name type="scientific">Streptococcus cristatus</name>
    <dbReference type="NCBI Taxonomy" id="45634"/>
    <lineage>
        <taxon>Bacteria</taxon>
        <taxon>Bacillati</taxon>
        <taxon>Bacillota</taxon>
        <taxon>Bacilli</taxon>
        <taxon>Lactobacillales</taxon>
        <taxon>Streptococcaceae</taxon>
        <taxon>Streptococcus</taxon>
    </lineage>
</organism>
<evidence type="ECO:0000256" key="1">
    <source>
        <dbReference type="SAM" id="Coils"/>
    </source>
</evidence>
<feature type="coiled-coil region" evidence="1">
    <location>
        <begin position="13"/>
        <end position="54"/>
    </location>
</feature>
<evidence type="ECO:0000313" key="2">
    <source>
        <dbReference type="EMBL" id="RSJ77740.1"/>
    </source>
</evidence>
<evidence type="ECO:0000313" key="3">
    <source>
        <dbReference type="Proteomes" id="UP000272213"/>
    </source>
</evidence>
<dbReference type="Proteomes" id="UP000272213">
    <property type="component" value="Unassembled WGS sequence"/>
</dbReference>
<accession>A0A428GJQ3</accession>
<dbReference type="EMBL" id="RJPM01000001">
    <property type="protein sequence ID" value="RSJ77740.1"/>
    <property type="molecule type" value="Genomic_DNA"/>
</dbReference>
<comment type="caution">
    <text evidence="2">The sequence shown here is derived from an EMBL/GenBank/DDBJ whole genome shotgun (WGS) entry which is preliminary data.</text>
</comment>
<dbReference type="RefSeq" id="WP_125381672.1">
    <property type="nucleotide sequence ID" value="NZ_RJPM01000001.1"/>
</dbReference>
<name>A0A428GJQ3_STRCR</name>
<protein>
    <submittedName>
        <fullName evidence="2">Uncharacterized protein</fullName>
    </submittedName>
</protein>
<proteinExistence type="predicted"/>